<keyword evidence="4 13" id="KW-0812">Transmembrane</keyword>
<dbReference type="Proteomes" id="UP001153069">
    <property type="component" value="Unassembled WGS sequence"/>
</dbReference>
<keyword evidence="8" id="KW-0460">Magnesium</keyword>
<dbReference type="SUPFAM" id="SSF55073">
    <property type="entry name" value="Nucleotide cyclase"/>
    <property type="match status" value="1"/>
</dbReference>
<keyword evidence="6" id="KW-0547">Nucleotide-binding</keyword>
<evidence type="ECO:0000259" key="15">
    <source>
        <dbReference type="PROSITE" id="PS51845"/>
    </source>
</evidence>
<evidence type="ECO:0000256" key="7">
    <source>
        <dbReference type="ARBA" id="ARBA00022840"/>
    </source>
</evidence>
<comment type="catalytic activity">
    <reaction evidence="1">
        <text>ATP = 3',5'-cyclic AMP + diphosphate</text>
        <dbReference type="Rhea" id="RHEA:15389"/>
        <dbReference type="ChEBI" id="CHEBI:30616"/>
        <dbReference type="ChEBI" id="CHEBI:33019"/>
        <dbReference type="ChEBI" id="CHEBI:58165"/>
        <dbReference type="EC" id="4.6.1.1"/>
    </reaction>
</comment>
<evidence type="ECO:0000256" key="13">
    <source>
        <dbReference type="SAM" id="Phobius"/>
    </source>
</evidence>
<keyword evidence="10 13" id="KW-0472">Membrane</keyword>
<dbReference type="InterPro" id="IPR029787">
    <property type="entry name" value="Nucleotide_cyclase"/>
</dbReference>
<evidence type="ECO:0000313" key="16">
    <source>
        <dbReference type="EMBL" id="CAB9526367.1"/>
    </source>
</evidence>
<dbReference type="InterPro" id="IPR036971">
    <property type="entry name" value="PDEase_catalytic_dom_sf"/>
</dbReference>
<dbReference type="AlphaFoldDB" id="A0A9N8ESH6"/>
<dbReference type="PROSITE" id="PS50125">
    <property type="entry name" value="GUANYLATE_CYCLASE_2"/>
    <property type="match status" value="1"/>
</dbReference>
<dbReference type="Gene3D" id="3.30.70.1230">
    <property type="entry name" value="Nucleotide cyclase"/>
    <property type="match status" value="1"/>
</dbReference>
<evidence type="ECO:0000256" key="8">
    <source>
        <dbReference type="ARBA" id="ARBA00022842"/>
    </source>
</evidence>
<comment type="subcellular location">
    <subcellularLocation>
        <location evidence="2">Membrane</location>
        <topology evidence="2">Multi-pass membrane protein</topology>
    </subcellularLocation>
</comment>
<dbReference type="SMART" id="SM00044">
    <property type="entry name" value="CYCc"/>
    <property type="match status" value="1"/>
</dbReference>
<dbReference type="GO" id="GO:0009190">
    <property type="term" value="P:cyclic nucleotide biosynthetic process"/>
    <property type="evidence" value="ECO:0007669"/>
    <property type="project" value="InterPro"/>
</dbReference>
<dbReference type="PROSITE" id="PS51845">
    <property type="entry name" value="PDEASE_I_2"/>
    <property type="match status" value="1"/>
</dbReference>
<evidence type="ECO:0000256" key="11">
    <source>
        <dbReference type="ARBA" id="ARBA00023239"/>
    </source>
</evidence>
<keyword evidence="9 13" id="KW-1133">Transmembrane helix</keyword>
<dbReference type="PANTHER" id="PTHR45627">
    <property type="entry name" value="ADENYLATE CYCLASE TYPE 1"/>
    <property type="match status" value="1"/>
</dbReference>
<dbReference type="Gene3D" id="1.10.1300.10">
    <property type="entry name" value="3'5'-cyclic nucleotide phosphodiesterase, catalytic domain"/>
    <property type="match status" value="1"/>
</dbReference>
<gene>
    <name evidence="16" type="ORF">SEMRO_1817_G299530.1</name>
</gene>
<protein>
    <recommendedName>
        <fullName evidence="3">adenylate cyclase</fullName>
        <ecNumber evidence="3">4.6.1.1</ecNumber>
    </recommendedName>
</protein>
<dbReference type="Pfam" id="PF00211">
    <property type="entry name" value="Guanylate_cyc"/>
    <property type="match status" value="1"/>
</dbReference>
<dbReference type="GO" id="GO:0016020">
    <property type="term" value="C:membrane"/>
    <property type="evidence" value="ECO:0007669"/>
    <property type="project" value="UniProtKB-SubCell"/>
</dbReference>
<evidence type="ECO:0000256" key="6">
    <source>
        <dbReference type="ARBA" id="ARBA00022741"/>
    </source>
</evidence>
<keyword evidence="17" id="KW-1185">Reference proteome</keyword>
<dbReference type="GO" id="GO:0035556">
    <property type="term" value="P:intracellular signal transduction"/>
    <property type="evidence" value="ECO:0007669"/>
    <property type="project" value="InterPro"/>
</dbReference>
<evidence type="ECO:0000259" key="14">
    <source>
        <dbReference type="PROSITE" id="PS50125"/>
    </source>
</evidence>
<keyword evidence="7" id="KW-0067">ATP-binding</keyword>
<dbReference type="EC" id="4.6.1.1" evidence="3"/>
<reference evidence="16" key="1">
    <citation type="submission" date="2020-06" db="EMBL/GenBank/DDBJ databases">
        <authorList>
            <consortium name="Plant Systems Biology data submission"/>
        </authorList>
    </citation>
    <scope>NUCLEOTIDE SEQUENCE</scope>
    <source>
        <strain evidence="16">D6</strain>
    </source>
</reference>
<dbReference type="InterPro" id="IPR003607">
    <property type="entry name" value="HD/PDEase_dom"/>
</dbReference>
<dbReference type="SMART" id="SM00471">
    <property type="entry name" value="HDc"/>
    <property type="match status" value="1"/>
</dbReference>
<keyword evidence="11" id="KW-0456">Lyase</keyword>
<evidence type="ECO:0000313" key="17">
    <source>
        <dbReference type="Proteomes" id="UP001153069"/>
    </source>
</evidence>
<proteinExistence type="predicted"/>
<comment type="caution">
    <text evidence="16">The sequence shown here is derived from an EMBL/GenBank/DDBJ whole genome shotgun (WGS) entry which is preliminary data.</text>
</comment>
<sequence length="1147" mass="128772">MKKKDDIVSKESGFLDEDDVEASRTSMSSNTGSSGGDDSFNVNDISASENKQVLVSKLIMIVVLLCAAFGVGYATWAFTSNTEQEDFESSFEGFANEIIQVSQINANAEFQALKALALSVTAYSLGAASGEWPFVTIMPSFYWEGHNTMAQMGASWIILTPIVTEDNRETYEQYVIDNQGWRNETWEQIGRIGPPPGPVAECIFRYNYTDWSTKCDNGTADFTFDPELPFYAPVHGVSVPLDNGLPGGYTQNNAWADPIIPPIAKEMMRTGEGVLSEAFGSSVYGQEFSGDVMPDSYLAMPVYDSFHEGENVTIVSFLTAAITWNFFSDILSDEGTAGIYLYLENKCGSTFTFRIDGPNVTFVGPGDLHDPHYDYLEISVNATDLRTPAQCRYVMNLYPSQEFEDQYRTNRPAVFTVGAIMIFVITALFFFLYDCLVKKRQNVVVASANRTGALVNSMYPKDVRERLLADERDNAGHESKMFGLPMVGNHSNSLTASTMSSSNNGVLFYNTTPIADYYPEGSLMVADLVGFTAWSSEREPAQVFVLLETLYGEFDRIGKRRKIFKVETFGDCYVAAAGYPEPMENHAVTICRFANECRRETTNIVHKLEVYLGPDTGDLKLRVGISSGPITGGVLRGSKSRFQLFGETYDNTFAVRNQSQAGRIHISQATADILKAKGRTKWLVPTEKTVVFQDNITSKTYWLKIRQAGKTFTNDTAVDSSDQASVTSDADHELDVIERSMNNNKKKRLVDWIVDSLTRSLKMIVAMRDQNKRVEKSSSVVPSLNPLDELAEIITLSSDKNDFKCDPSTVELPPAVLKQLQKYVSAIGDLYHENDFHNFEHACHVAQAITKLLSRVVSTHTIDTTTMAYVQKGEASDLHDNTFGLTSDPMIHFACVYSALVHDADHPGVSNAVLVKEGSELAEFYNQKSVAEQNSVDLSWNMLMQDEYKDLRKCIYTNQAELERFRQLVVNSVMATDIVDKEQSAFRKGRWNKAFSSEDGEDETEKEMTDRKATIVIEHLIQAADVSHMMQHWEVYIKWNEKFFRECYMGYLDGRQDSDPSQGWYKGEMGFYDFYVIPLAKKLETCGVFGVSSDEYLNYAKANRKKWELEGEQIVERYLANFRADHPPPESACTTAQQDLFRNELEC</sequence>
<evidence type="ECO:0000256" key="5">
    <source>
        <dbReference type="ARBA" id="ARBA00022723"/>
    </source>
</evidence>
<evidence type="ECO:0000256" key="10">
    <source>
        <dbReference type="ARBA" id="ARBA00023136"/>
    </source>
</evidence>
<dbReference type="GO" id="GO:0004016">
    <property type="term" value="F:adenylate cyclase activity"/>
    <property type="evidence" value="ECO:0007669"/>
    <property type="project" value="UniProtKB-EC"/>
</dbReference>
<evidence type="ECO:0000256" key="9">
    <source>
        <dbReference type="ARBA" id="ARBA00022989"/>
    </source>
</evidence>
<dbReference type="EMBL" id="CAICTM010001815">
    <property type="protein sequence ID" value="CAB9526367.1"/>
    <property type="molecule type" value="Genomic_DNA"/>
</dbReference>
<name>A0A9N8ESH6_9STRA</name>
<dbReference type="InterPro" id="IPR001054">
    <property type="entry name" value="A/G_cyclase"/>
</dbReference>
<feature type="compositionally biased region" description="Low complexity" evidence="12">
    <location>
        <begin position="23"/>
        <end position="39"/>
    </location>
</feature>
<keyword evidence="16" id="KW-0675">Receptor</keyword>
<evidence type="ECO:0000256" key="12">
    <source>
        <dbReference type="SAM" id="MobiDB-lite"/>
    </source>
</evidence>
<accession>A0A9N8ESH6</accession>
<feature type="transmembrane region" description="Helical" evidence="13">
    <location>
        <begin position="58"/>
        <end position="78"/>
    </location>
</feature>
<feature type="domain" description="PDEase" evidence="15">
    <location>
        <begin position="722"/>
        <end position="978"/>
    </location>
</feature>
<evidence type="ECO:0000256" key="2">
    <source>
        <dbReference type="ARBA" id="ARBA00004141"/>
    </source>
</evidence>
<evidence type="ECO:0000256" key="1">
    <source>
        <dbReference type="ARBA" id="ARBA00001593"/>
    </source>
</evidence>
<feature type="region of interest" description="Disordered" evidence="12">
    <location>
        <begin position="1"/>
        <end position="39"/>
    </location>
</feature>
<dbReference type="GO" id="GO:0046872">
    <property type="term" value="F:metal ion binding"/>
    <property type="evidence" value="ECO:0007669"/>
    <property type="project" value="UniProtKB-KW"/>
</dbReference>
<feature type="transmembrane region" description="Helical" evidence="13">
    <location>
        <begin position="413"/>
        <end position="433"/>
    </location>
</feature>
<dbReference type="GO" id="GO:0004114">
    <property type="term" value="F:3',5'-cyclic-nucleotide phosphodiesterase activity"/>
    <property type="evidence" value="ECO:0007669"/>
    <property type="project" value="InterPro"/>
</dbReference>
<dbReference type="OrthoDB" id="432756at2759"/>
<dbReference type="CDD" id="cd07302">
    <property type="entry name" value="CHD"/>
    <property type="match status" value="1"/>
</dbReference>
<dbReference type="Pfam" id="PF00233">
    <property type="entry name" value="PDEase_I"/>
    <property type="match status" value="1"/>
</dbReference>
<feature type="domain" description="Guanylate cyclase" evidence="14">
    <location>
        <begin position="522"/>
        <end position="656"/>
    </location>
</feature>
<evidence type="ECO:0000256" key="4">
    <source>
        <dbReference type="ARBA" id="ARBA00022692"/>
    </source>
</evidence>
<dbReference type="InterPro" id="IPR002073">
    <property type="entry name" value="PDEase_catalytic_dom"/>
</dbReference>
<organism evidence="16 17">
    <name type="scientific">Seminavis robusta</name>
    <dbReference type="NCBI Taxonomy" id="568900"/>
    <lineage>
        <taxon>Eukaryota</taxon>
        <taxon>Sar</taxon>
        <taxon>Stramenopiles</taxon>
        <taxon>Ochrophyta</taxon>
        <taxon>Bacillariophyta</taxon>
        <taxon>Bacillariophyceae</taxon>
        <taxon>Bacillariophycidae</taxon>
        <taxon>Naviculales</taxon>
        <taxon>Naviculaceae</taxon>
        <taxon>Seminavis</taxon>
    </lineage>
</organism>
<evidence type="ECO:0000256" key="3">
    <source>
        <dbReference type="ARBA" id="ARBA00012201"/>
    </source>
</evidence>
<keyword evidence="5" id="KW-0479">Metal-binding</keyword>
<dbReference type="SUPFAM" id="SSF109604">
    <property type="entry name" value="HD-domain/PDEase-like"/>
    <property type="match status" value="1"/>
</dbReference>
<dbReference type="GO" id="GO:0005524">
    <property type="term" value="F:ATP binding"/>
    <property type="evidence" value="ECO:0007669"/>
    <property type="project" value="UniProtKB-KW"/>
</dbReference>